<accession>A0A9D4YXU6</accession>
<name>A0A9D4YXU6_CHLVU</name>
<evidence type="ECO:0000313" key="6">
    <source>
        <dbReference type="Proteomes" id="UP001055712"/>
    </source>
</evidence>
<feature type="domain" description="Zinc finger LSD1-type" evidence="4">
    <location>
        <begin position="13"/>
        <end position="36"/>
    </location>
</feature>
<comment type="subcellular location">
    <subcellularLocation>
        <location evidence="1">Nucleus</location>
    </subcellularLocation>
</comment>
<feature type="compositionally biased region" description="Low complexity" evidence="3">
    <location>
        <begin position="134"/>
        <end position="163"/>
    </location>
</feature>
<evidence type="ECO:0000259" key="4">
    <source>
        <dbReference type="Pfam" id="PF06943"/>
    </source>
</evidence>
<evidence type="ECO:0000256" key="2">
    <source>
        <dbReference type="ARBA" id="ARBA00023242"/>
    </source>
</evidence>
<dbReference type="OrthoDB" id="509329at2759"/>
<keyword evidence="6" id="KW-1185">Reference proteome</keyword>
<dbReference type="Pfam" id="PF06943">
    <property type="entry name" value="zf-LSD1"/>
    <property type="match status" value="3"/>
</dbReference>
<feature type="domain" description="Zinc finger LSD1-type" evidence="4">
    <location>
        <begin position="57"/>
        <end position="78"/>
    </location>
</feature>
<evidence type="ECO:0000256" key="1">
    <source>
        <dbReference type="ARBA" id="ARBA00004123"/>
    </source>
</evidence>
<comment type="caution">
    <text evidence="5">The sequence shown here is derived from an EMBL/GenBank/DDBJ whole genome shotgun (WGS) entry which is preliminary data.</text>
</comment>
<gene>
    <name evidence="5" type="ORF">D9Q98_004156</name>
</gene>
<dbReference type="EMBL" id="SIDB01000005">
    <property type="protein sequence ID" value="KAI3432609.1"/>
    <property type="molecule type" value="Genomic_DNA"/>
</dbReference>
<evidence type="ECO:0000256" key="3">
    <source>
        <dbReference type="SAM" id="MobiDB-lite"/>
    </source>
</evidence>
<dbReference type="NCBIfam" id="TIGR01053">
    <property type="entry name" value="LSD1"/>
    <property type="match status" value="3"/>
</dbReference>
<dbReference type="PANTHER" id="PTHR31747:SF3">
    <property type="entry name" value="PROTEIN LSD1"/>
    <property type="match status" value="1"/>
</dbReference>
<dbReference type="InterPro" id="IPR005735">
    <property type="entry name" value="Znf_LSD1"/>
</dbReference>
<dbReference type="GO" id="GO:0005634">
    <property type="term" value="C:nucleus"/>
    <property type="evidence" value="ECO:0007669"/>
    <property type="project" value="UniProtKB-SubCell"/>
</dbReference>
<protein>
    <recommendedName>
        <fullName evidence="4">Zinc finger LSD1-type domain-containing protein</fullName>
    </recommendedName>
</protein>
<feature type="domain" description="Zinc finger LSD1-type" evidence="4">
    <location>
        <begin position="93"/>
        <end position="117"/>
    </location>
</feature>
<evidence type="ECO:0000313" key="5">
    <source>
        <dbReference type="EMBL" id="KAI3432609.1"/>
    </source>
</evidence>
<reference evidence="5" key="2">
    <citation type="submission" date="2020-11" db="EMBL/GenBank/DDBJ databases">
        <authorList>
            <person name="Cecchin M."/>
            <person name="Marcolungo L."/>
            <person name="Rossato M."/>
            <person name="Girolomoni L."/>
            <person name="Cosentino E."/>
            <person name="Cuine S."/>
            <person name="Li-Beisson Y."/>
            <person name="Delledonne M."/>
            <person name="Ballottari M."/>
        </authorList>
    </citation>
    <scope>NUCLEOTIDE SEQUENCE</scope>
    <source>
        <strain evidence="5">211/11P</strain>
        <tissue evidence="5">Whole cell</tissue>
    </source>
</reference>
<keyword evidence="2" id="KW-0539">Nucleus</keyword>
<sequence length="186" mass="19509">MRPSSGPSAQITCSGCRTVLLYPAGAQNVRCARCTNITAVQAPPSADMAQLCCSNAQCRVMLMYPRGASAVQCSVCGNISDASQANQLSHVVCGGCQVTLAYANGAQSVKCAVCNFVTPATSPSGISAAGPHAQQQQQQQQQQHSQQHSQQQQHPQQQHPQQQRTTVLVENPGSHDVAIGVGLKGE</sequence>
<organism evidence="5 6">
    <name type="scientific">Chlorella vulgaris</name>
    <name type="common">Green alga</name>
    <dbReference type="NCBI Taxonomy" id="3077"/>
    <lineage>
        <taxon>Eukaryota</taxon>
        <taxon>Viridiplantae</taxon>
        <taxon>Chlorophyta</taxon>
        <taxon>core chlorophytes</taxon>
        <taxon>Trebouxiophyceae</taxon>
        <taxon>Chlorellales</taxon>
        <taxon>Chlorellaceae</taxon>
        <taxon>Chlorella clade</taxon>
        <taxon>Chlorella</taxon>
    </lineage>
</organism>
<dbReference type="Proteomes" id="UP001055712">
    <property type="component" value="Unassembled WGS sequence"/>
</dbReference>
<dbReference type="InterPro" id="IPR040319">
    <property type="entry name" value="LSD1-like"/>
</dbReference>
<feature type="region of interest" description="Disordered" evidence="3">
    <location>
        <begin position="125"/>
        <end position="186"/>
    </location>
</feature>
<proteinExistence type="predicted"/>
<reference evidence="5" key="1">
    <citation type="journal article" date="2019" name="Plant J.">
        <title>Chlorella vulgaris genome assembly and annotation reveals the molecular basis for metabolic acclimation to high light conditions.</title>
        <authorList>
            <person name="Cecchin M."/>
            <person name="Marcolungo L."/>
            <person name="Rossato M."/>
            <person name="Girolomoni L."/>
            <person name="Cosentino E."/>
            <person name="Cuine S."/>
            <person name="Li-Beisson Y."/>
            <person name="Delledonne M."/>
            <person name="Ballottari M."/>
        </authorList>
    </citation>
    <scope>NUCLEOTIDE SEQUENCE</scope>
    <source>
        <strain evidence="5">211/11P</strain>
    </source>
</reference>
<dbReference type="AlphaFoldDB" id="A0A9D4YXU6"/>
<dbReference type="PANTHER" id="PTHR31747">
    <property type="entry name" value="PROTEIN LSD1"/>
    <property type="match status" value="1"/>
</dbReference>